<evidence type="ECO:0000256" key="1">
    <source>
        <dbReference type="ARBA" id="ARBA00022722"/>
    </source>
</evidence>
<dbReference type="GO" id="GO:0004519">
    <property type="term" value="F:endonuclease activity"/>
    <property type="evidence" value="ECO:0007669"/>
    <property type="project" value="UniProtKB-KW"/>
</dbReference>
<accession>A0AA94HHM8</accession>
<dbReference type="PANTHER" id="PTHR12302:SF3">
    <property type="entry name" value="SERINE_THREONINE-PROTEIN KINASE 31"/>
    <property type="match status" value="1"/>
</dbReference>
<feature type="transmembrane region" description="Helical" evidence="5">
    <location>
        <begin position="6"/>
        <end position="28"/>
    </location>
</feature>
<keyword evidence="5" id="KW-0472">Membrane</keyword>
<gene>
    <name evidence="7" type="ORF">SAMN05216235_2463</name>
</gene>
<evidence type="ECO:0000256" key="4">
    <source>
        <dbReference type="SAM" id="MobiDB-lite"/>
    </source>
</evidence>
<feature type="region of interest" description="Disordered" evidence="4">
    <location>
        <begin position="130"/>
        <end position="226"/>
    </location>
</feature>
<feature type="transmembrane region" description="Helical" evidence="5">
    <location>
        <begin position="102"/>
        <end position="120"/>
    </location>
</feature>
<keyword evidence="3" id="KW-0378">Hydrolase</keyword>
<dbReference type="AlphaFoldDB" id="A0AA94HHM8"/>
<comment type="caution">
    <text evidence="7">The sequence shown here is derived from an EMBL/GenBank/DDBJ whole genome shotgun (WGS) entry which is preliminary data.</text>
</comment>
<dbReference type="Proteomes" id="UP000183090">
    <property type="component" value="Unassembled WGS sequence"/>
</dbReference>
<dbReference type="InterPro" id="IPR016071">
    <property type="entry name" value="Staphylococal_nuclease_OB-fold"/>
</dbReference>
<evidence type="ECO:0000256" key="3">
    <source>
        <dbReference type="ARBA" id="ARBA00022801"/>
    </source>
</evidence>
<dbReference type="Pfam" id="PF05901">
    <property type="entry name" value="Excalibur"/>
    <property type="match status" value="1"/>
</dbReference>
<reference evidence="7 8" key="1">
    <citation type="submission" date="2016-10" db="EMBL/GenBank/DDBJ databases">
        <authorList>
            <person name="Varghese N."/>
            <person name="Submissions S."/>
        </authorList>
    </citation>
    <scope>NUCLEOTIDE SEQUENCE [LARGE SCALE GENOMIC DNA]</scope>
    <source>
        <strain evidence="7 8">CGMCC 1.6501</strain>
    </source>
</reference>
<feature type="compositionally biased region" description="Low complexity" evidence="4">
    <location>
        <begin position="384"/>
        <end position="396"/>
    </location>
</feature>
<dbReference type="InterPro" id="IPR035437">
    <property type="entry name" value="SNase_OB-fold_sf"/>
</dbReference>
<dbReference type="EMBL" id="FOTB01000005">
    <property type="protein sequence ID" value="SFK90775.1"/>
    <property type="molecule type" value="Genomic_DNA"/>
</dbReference>
<dbReference type="Pfam" id="PF14362">
    <property type="entry name" value="DUF4407"/>
    <property type="match status" value="1"/>
</dbReference>
<dbReference type="SMART" id="SM00894">
    <property type="entry name" value="Excalibur"/>
    <property type="match status" value="1"/>
</dbReference>
<evidence type="ECO:0000313" key="7">
    <source>
        <dbReference type="EMBL" id="SFK90775.1"/>
    </source>
</evidence>
<dbReference type="InterPro" id="IPR025519">
    <property type="entry name" value="DUF4407"/>
</dbReference>
<dbReference type="Gene3D" id="2.40.50.90">
    <property type="match status" value="1"/>
</dbReference>
<dbReference type="Pfam" id="PF00565">
    <property type="entry name" value="SNase"/>
    <property type="match status" value="1"/>
</dbReference>
<keyword evidence="5" id="KW-1133">Transmembrane helix</keyword>
<feature type="compositionally biased region" description="Acidic residues" evidence="4">
    <location>
        <begin position="139"/>
        <end position="156"/>
    </location>
</feature>
<dbReference type="PROSITE" id="PS50830">
    <property type="entry name" value="TNASE_3"/>
    <property type="match status" value="1"/>
</dbReference>
<organism evidence="7 8">
    <name type="scientific">Salinicoccus halodurans</name>
    <dbReference type="NCBI Taxonomy" id="407035"/>
    <lineage>
        <taxon>Bacteria</taxon>
        <taxon>Bacillati</taxon>
        <taxon>Bacillota</taxon>
        <taxon>Bacilli</taxon>
        <taxon>Bacillales</taxon>
        <taxon>Staphylococcaceae</taxon>
        <taxon>Salinicoccus</taxon>
    </lineage>
</organism>
<dbReference type="RefSeq" id="WP_234960578.1">
    <property type="nucleotide sequence ID" value="NZ_CP011366.1"/>
</dbReference>
<feature type="transmembrane region" description="Helical" evidence="5">
    <location>
        <begin position="63"/>
        <end position="87"/>
    </location>
</feature>
<keyword evidence="5" id="KW-0812">Transmembrane</keyword>
<evidence type="ECO:0000256" key="2">
    <source>
        <dbReference type="ARBA" id="ARBA00022759"/>
    </source>
</evidence>
<dbReference type="InterPro" id="IPR008613">
    <property type="entry name" value="Excalibur_Ca-bd_domain"/>
</dbReference>
<evidence type="ECO:0000313" key="8">
    <source>
        <dbReference type="Proteomes" id="UP000183090"/>
    </source>
</evidence>
<evidence type="ECO:0000256" key="5">
    <source>
        <dbReference type="SAM" id="Phobius"/>
    </source>
</evidence>
<protein>
    <submittedName>
        <fullName evidence="7">Endonuclease YncB, thermonuclease family</fullName>
    </submittedName>
</protein>
<feature type="region of interest" description="Disordered" evidence="4">
    <location>
        <begin position="371"/>
        <end position="399"/>
    </location>
</feature>
<proteinExistence type="predicted"/>
<evidence type="ECO:0000259" key="6">
    <source>
        <dbReference type="PROSITE" id="PS50830"/>
    </source>
</evidence>
<feature type="compositionally biased region" description="Basic and acidic residues" evidence="4">
    <location>
        <begin position="425"/>
        <end position="436"/>
    </location>
</feature>
<dbReference type="GO" id="GO:0016787">
    <property type="term" value="F:hydrolase activity"/>
    <property type="evidence" value="ECO:0007669"/>
    <property type="project" value="UniProtKB-KW"/>
</dbReference>
<dbReference type="PANTHER" id="PTHR12302">
    <property type="entry name" value="EBNA2 BINDING PROTEIN P100"/>
    <property type="match status" value="1"/>
</dbReference>
<sequence>MSIFLMLLSFVSGLGVLISFVTGLISYFSDSDYKKWWQGSLILFAVTSVLTLLAAVFDSESGLSVAFGILWIYVSLLMFAFILVYIIKRIRRDEIKGYKKRIGITFITGFILFFIVAATVNGPENVEREMNEAAATVEEVTEEETVDSSISEEELEEERKALDAEKEEIAAERRKLEKEKSIEQEKKEKEEQSAEEKSIEIKKKDDEATAEKEFKEEPKEEKTFDPVSEDRIPVTVASFTDGDTTRFIYNGNDEPFRYLLIDTPETKHPRLGEQPFGKEASARTKELLSNADVIEVEFDIGAKQDHYQRNLAYVYVDGKMLNEILVREGLAQVNYVEPPNTRYLERLETAQALAQQENIGIWSLPHPFDSEIYQEEPTSDSEENNSSSKSSTSSSDGTEYFQNCTELKKVYPDGVPSGHAAYQPKMDRDKDDYACE</sequence>
<keyword evidence="2 7" id="KW-0255">Endonuclease</keyword>
<keyword evidence="1" id="KW-0540">Nuclease</keyword>
<feature type="compositionally biased region" description="Acidic residues" evidence="4">
    <location>
        <begin position="372"/>
        <end position="383"/>
    </location>
</feature>
<feature type="region of interest" description="Disordered" evidence="4">
    <location>
        <begin position="412"/>
        <end position="436"/>
    </location>
</feature>
<feature type="compositionally biased region" description="Basic and acidic residues" evidence="4">
    <location>
        <begin position="157"/>
        <end position="226"/>
    </location>
</feature>
<dbReference type="SUPFAM" id="SSF50199">
    <property type="entry name" value="Staphylococcal nuclease"/>
    <property type="match status" value="1"/>
</dbReference>
<feature type="transmembrane region" description="Helical" evidence="5">
    <location>
        <begin position="40"/>
        <end position="57"/>
    </location>
</feature>
<feature type="domain" description="TNase-like" evidence="6">
    <location>
        <begin position="230"/>
        <end position="364"/>
    </location>
</feature>
<dbReference type="SMART" id="SM00318">
    <property type="entry name" value="SNc"/>
    <property type="match status" value="1"/>
</dbReference>
<name>A0AA94HHM8_9STAP</name>